<organism evidence="10 11">
    <name type="scientific">Caloramator fervidus</name>
    <dbReference type="NCBI Taxonomy" id="29344"/>
    <lineage>
        <taxon>Bacteria</taxon>
        <taxon>Bacillati</taxon>
        <taxon>Bacillota</taxon>
        <taxon>Clostridia</taxon>
        <taxon>Eubacteriales</taxon>
        <taxon>Clostridiaceae</taxon>
        <taxon>Caloramator</taxon>
    </lineage>
</organism>
<keyword evidence="8" id="KW-0175">Coiled coil</keyword>
<dbReference type="Gene3D" id="3.10.430.100">
    <property type="entry name" value="Ribosomal protein L9, C-terminal domain"/>
    <property type="match status" value="1"/>
</dbReference>
<comment type="function">
    <text evidence="7">Binds to the 23S rRNA.</text>
</comment>
<evidence type="ECO:0000256" key="7">
    <source>
        <dbReference type="HAMAP-Rule" id="MF_00503"/>
    </source>
</evidence>
<dbReference type="GO" id="GO:1990904">
    <property type="term" value="C:ribonucleoprotein complex"/>
    <property type="evidence" value="ECO:0007669"/>
    <property type="project" value="UniProtKB-KW"/>
</dbReference>
<dbReference type="OrthoDB" id="9788336at2"/>
<dbReference type="GO" id="GO:0019843">
    <property type="term" value="F:rRNA binding"/>
    <property type="evidence" value="ECO:0007669"/>
    <property type="project" value="UniProtKB-UniRule"/>
</dbReference>
<evidence type="ECO:0000256" key="5">
    <source>
        <dbReference type="ARBA" id="ARBA00023274"/>
    </source>
</evidence>
<keyword evidence="4 7" id="KW-0689">Ribosomal protein</keyword>
<dbReference type="SUPFAM" id="SSF55653">
    <property type="entry name" value="Ribosomal protein L9 C-domain"/>
    <property type="match status" value="1"/>
</dbReference>
<dbReference type="InterPro" id="IPR036935">
    <property type="entry name" value="Ribosomal_bL9_N_sf"/>
</dbReference>
<evidence type="ECO:0000259" key="9">
    <source>
        <dbReference type="PROSITE" id="PS00651"/>
    </source>
</evidence>
<dbReference type="InterPro" id="IPR000244">
    <property type="entry name" value="Ribosomal_bL9"/>
</dbReference>
<name>A0A1H5WHT9_9CLOT</name>
<evidence type="ECO:0000256" key="4">
    <source>
        <dbReference type="ARBA" id="ARBA00022980"/>
    </source>
</evidence>
<keyword evidence="3 7" id="KW-0694">RNA-binding</keyword>
<evidence type="ECO:0000256" key="1">
    <source>
        <dbReference type="ARBA" id="ARBA00010605"/>
    </source>
</evidence>
<dbReference type="Pfam" id="PF01281">
    <property type="entry name" value="Ribosomal_L9_N"/>
    <property type="match status" value="1"/>
</dbReference>
<comment type="similarity">
    <text evidence="1 7">Belongs to the bacterial ribosomal protein bL9 family.</text>
</comment>
<dbReference type="EMBL" id="FNUK01000019">
    <property type="protein sequence ID" value="SEF98870.1"/>
    <property type="molecule type" value="Genomic_DNA"/>
</dbReference>
<dbReference type="InterPro" id="IPR020594">
    <property type="entry name" value="Ribosomal_bL9_bac/chp"/>
</dbReference>
<dbReference type="GO" id="GO:0005840">
    <property type="term" value="C:ribosome"/>
    <property type="evidence" value="ECO:0007669"/>
    <property type="project" value="UniProtKB-KW"/>
</dbReference>
<keyword evidence="11" id="KW-1185">Reference proteome</keyword>
<protein>
    <recommendedName>
        <fullName evidence="6 7">Large ribosomal subunit protein bL9</fullName>
    </recommendedName>
</protein>
<dbReference type="InterPro" id="IPR020070">
    <property type="entry name" value="Ribosomal_bL9_N"/>
</dbReference>
<dbReference type="PANTHER" id="PTHR21368">
    <property type="entry name" value="50S RIBOSOMAL PROTEIN L9"/>
    <property type="match status" value="1"/>
</dbReference>
<keyword evidence="2 7" id="KW-0699">rRNA-binding</keyword>
<dbReference type="RefSeq" id="WP_103896423.1">
    <property type="nucleotide sequence ID" value="NZ_FNUK01000019.1"/>
</dbReference>
<dbReference type="FunFam" id="3.40.5.10:FF:000002">
    <property type="entry name" value="50S ribosomal protein L9"/>
    <property type="match status" value="1"/>
</dbReference>
<dbReference type="InterPro" id="IPR036791">
    <property type="entry name" value="Ribosomal_bL9_C_sf"/>
</dbReference>
<feature type="domain" description="Ribosomal protein L9" evidence="9">
    <location>
        <begin position="13"/>
        <end position="40"/>
    </location>
</feature>
<dbReference type="GO" id="GO:0006412">
    <property type="term" value="P:translation"/>
    <property type="evidence" value="ECO:0007669"/>
    <property type="project" value="UniProtKB-UniRule"/>
</dbReference>
<dbReference type="Gene3D" id="3.40.5.10">
    <property type="entry name" value="Ribosomal protein L9, N-terminal domain"/>
    <property type="match status" value="1"/>
</dbReference>
<evidence type="ECO:0000256" key="3">
    <source>
        <dbReference type="ARBA" id="ARBA00022884"/>
    </source>
</evidence>
<evidence type="ECO:0000313" key="11">
    <source>
        <dbReference type="Proteomes" id="UP000242850"/>
    </source>
</evidence>
<dbReference type="NCBIfam" id="TIGR00158">
    <property type="entry name" value="L9"/>
    <property type="match status" value="1"/>
</dbReference>
<accession>A0A1H5WHT9</accession>
<reference evidence="11" key="1">
    <citation type="submission" date="2016-10" db="EMBL/GenBank/DDBJ databases">
        <authorList>
            <person name="Varghese N."/>
            <person name="Submissions S."/>
        </authorList>
    </citation>
    <scope>NUCLEOTIDE SEQUENCE [LARGE SCALE GENOMIC DNA]</scope>
    <source>
        <strain evidence="11">DSM 5463</strain>
    </source>
</reference>
<dbReference type="InterPro" id="IPR020069">
    <property type="entry name" value="Ribosomal_bL9_C"/>
</dbReference>
<dbReference type="HAMAP" id="MF_00503">
    <property type="entry name" value="Ribosomal_bL9"/>
    <property type="match status" value="1"/>
</dbReference>
<evidence type="ECO:0000256" key="8">
    <source>
        <dbReference type="SAM" id="Coils"/>
    </source>
</evidence>
<dbReference type="Proteomes" id="UP000242850">
    <property type="component" value="Unassembled WGS sequence"/>
</dbReference>
<evidence type="ECO:0000256" key="2">
    <source>
        <dbReference type="ARBA" id="ARBA00022730"/>
    </source>
</evidence>
<feature type="coiled-coil region" evidence="8">
    <location>
        <begin position="37"/>
        <end position="72"/>
    </location>
</feature>
<dbReference type="InterPro" id="IPR009027">
    <property type="entry name" value="Ribosomal_bL9/RNase_H1_N"/>
</dbReference>
<proteinExistence type="inferred from homology"/>
<keyword evidence="5 7" id="KW-0687">Ribonucleoprotein</keyword>
<dbReference type="GO" id="GO:0003735">
    <property type="term" value="F:structural constituent of ribosome"/>
    <property type="evidence" value="ECO:0007669"/>
    <property type="project" value="InterPro"/>
</dbReference>
<evidence type="ECO:0000256" key="6">
    <source>
        <dbReference type="ARBA" id="ARBA00035292"/>
    </source>
</evidence>
<evidence type="ECO:0000313" key="10">
    <source>
        <dbReference type="EMBL" id="SEF98870.1"/>
    </source>
</evidence>
<dbReference type="AlphaFoldDB" id="A0A1H5WHT9"/>
<dbReference type="PROSITE" id="PS00651">
    <property type="entry name" value="RIBOSOMAL_L9"/>
    <property type="match status" value="1"/>
</dbReference>
<gene>
    <name evidence="7" type="primary">rplI</name>
    <name evidence="10" type="ORF">SAMN05660865_01483</name>
</gene>
<sequence length="148" mass="16536">MKVILQADIKGVGKKGDVINVSDGYARNYLFPKKLAVEANEANLKILEVQKAKEEKRKQEELQRAKEIAKKISEISVEVFVKAGENGKIFGSITSKDIAEALKKQHGIDIDKKKIELDEAIKMIGVYNVEIKVYPDVTAKLKVNIKAK</sequence>
<dbReference type="Pfam" id="PF03948">
    <property type="entry name" value="Ribosomal_L9_C"/>
    <property type="match status" value="1"/>
</dbReference>
<dbReference type="SUPFAM" id="SSF55658">
    <property type="entry name" value="L9 N-domain-like"/>
    <property type="match status" value="1"/>
</dbReference>